<evidence type="ECO:0000256" key="11">
    <source>
        <dbReference type="ARBA" id="ARBA00023170"/>
    </source>
</evidence>
<dbReference type="GO" id="GO:0007165">
    <property type="term" value="P:signal transduction"/>
    <property type="evidence" value="ECO:0007669"/>
    <property type="project" value="InterPro"/>
</dbReference>
<dbReference type="InterPro" id="IPR032675">
    <property type="entry name" value="LRR_dom_sf"/>
</dbReference>
<evidence type="ECO:0000256" key="5">
    <source>
        <dbReference type="ARBA" id="ARBA00022692"/>
    </source>
</evidence>
<keyword evidence="8" id="KW-0391">Immunity</keyword>
<evidence type="ECO:0000256" key="14">
    <source>
        <dbReference type="SAM" id="SignalP"/>
    </source>
</evidence>
<feature type="domain" description="TIR" evidence="15">
    <location>
        <begin position="553"/>
        <end position="691"/>
    </location>
</feature>
<dbReference type="PROSITE" id="PS50104">
    <property type="entry name" value="TIR"/>
    <property type="match status" value="1"/>
</dbReference>
<dbReference type="Pfam" id="PF01582">
    <property type="entry name" value="TIR"/>
    <property type="match status" value="1"/>
</dbReference>
<evidence type="ECO:0000256" key="12">
    <source>
        <dbReference type="ARBA" id="ARBA00023180"/>
    </source>
</evidence>
<dbReference type="Gene3D" id="3.40.50.10140">
    <property type="entry name" value="Toll/interleukin-1 receptor homology (TIR) domain"/>
    <property type="match status" value="1"/>
</dbReference>
<evidence type="ECO:0000259" key="15">
    <source>
        <dbReference type="PROSITE" id="PS50104"/>
    </source>
</evidence>
<proteinExistence type="evidence at transcript level"/>
<comment type="subcellular location">
    <subcellularLocation>
        <location evidence="1">Membrane</location>
        <topology evidence="1">Single-pass type I membrane protein</topology>
    </subcellularLocation>
</comment>
<dbReference type="PANTHER" id="PTHR24365:SF541">
    <property type="entry name" value="PROTEIN TOLL-RELATED"/>
    <property type="match status" value="1"/>
</dbReference>
<dbReference type="PROSITE" id="PS51450">
    <property type="entry name" value="LRR"/>
    <property type="match status" value="1"/>
</dbReference>
<dbReference type="EMBL" id="KJ841929">
    <property type="protein sequence ID" value="AIZ97750.1"/>
    <property type="molecule type" value="mRNA"/>
</dbReference>
<evidence type="ECO:0000256" key="4">
    <source>
        <dbReference type="ARBA" id="ARBA00022614"/>
    </source>
</evidence>
<dbReference type="SMART" id="SM00082">
    <property type="entry name" value="LRRCT"/>
    <property type="match status" value="1"/>
</dbReference>
<keyword evidence="9 13" id="KW-1133">Transmembrane helix</keyword>
<dbReference type="AlphaFoldDB" id="A0A0A7NVR9"/>
<evidence type="ECO:0000256" key="2">
    <source>
        <dbReference type="ARBA" id="ARBA00009634"/>
    </source>
</evidence>
<dbReference type="SUPFAM" id="SSF52200">
    <property type="entry name" value="Toll/Interleukin receptor TIR domain"/>
    <property type="match status" value="1"/>
</dbReference>
<dbReference type="SMART" id="SM00369">
    <property type="entry name" value="LRR_TYP"/>
    <property type="match status" value="6"/>
</dbReference>
<reference evidence="16" key="2">
    <citation type="submission" date="2014-05" db="EMBL/GenBank/DDBJ databases">
        <authorList>
            <person name="Pan B."/>
            <person name="Zhao T."/>
            <person name="Ren Y."/>
            <person name="Gao J."/>
        </authorList>
    </citation>
    <scope>NUCLEOTIDE SEQUENCE</scope>
</reference>
<feature type="signal peptide" evidence="14">
    <location>
        <begin position="1"/>
        <end position="27"/>
    </location>
</feature>
<dbReference type="InterPro" id="IPR000483">
    <property type="entry name" value="Cys-rich_flank_reg_C"/>
</dbReference>
<evidence type="ECO:0000256" key="3">
    <source>
        <dbReference type="ARBA" id="ARBA00022588"/>
    </source>
</evidence>
<keyword evidence="7" id="KW-0677">Repeat</keyword>
<evidence type="ECO:0000256" key="10">
    <source>
        <dbReference type="ARBA" id="ARBA00023136"/>
    </source>
</evidence>
<dbReference type="GO" id="GO:0005886">
    <property type="term" value="C:plasma membrane"/>
    <property type="evidence" value="ECO:0007669"/>
    <property type="project" value="TreeGrafter"/>
</dbReference>
<comment type="similarity">
    <text evidence="2">Belongs to the Toll-like receptor family.</text>
</comment>
<keyword evidence="6 14" id="KW-0732">Signal</keyword>
<evidence type="ECO:0000256" key="6">
    <source>
        <dbReference type="ARBA" id="ARBA00022729"/>
    </source>
</evidence>
<evidence type="ECO:0000256" key="8">
    <source>
        <dbReference type="ARBA" id="ARBA00022859"/>
    </source>
</evidence>
<organism evidence="16">
    <name type="scientific">Cyclina sinensis</name>
    <name type="common">Venus clam</name>
    <dbReference type="NCBI Taxonomy" id="120566"/>
    <lineage>
        <taxon>Eukaryota</taxon>
        <taxon>Metazoa</taxon>
        <taxon>Spiralia</taxon>
        <taxon>Lophotrochozoa</taxon>
        <taxon>Mollusca</taxon>
        <taxon>Bivalvia</taxon>
        <taxon>Autobranchia</taxon>
        <taxon>Heteroconchia</taxon>
        <taxon>Euheterodonta</taxon>
        <taxon>Imparidentia</taxon>
        <taxon>Neoheterodontei</taxon>
        <taxon>Venerida</taxon>
        <taxon>Veneroidea</taxon>
        <taxon>Veneridae</taxon>
        <taxon>Cyclina</taxon>
    </lineage>
</organism>
<keyword evidence="10 13" id="KW-0472">Membrane</keyword>
<evidence type="ECO:0000256" key="13">
    <source>
        <dbReference type="SAM" id="Phobius"/>
    </source>
</evidence>
<dbReference type="FunFam" id="3.40.50.10140:FF:000001">
    <property type="entry name" value="Toll-like receptor 2"/>
    <property type="match status" value="1"/>
</dbReference>
<sequence length="693" mass="80396">MSFKDTARIRFLQHLVFLVGFMRVIQSTPYCHTPGTVANFSHQNLTYIPHLSGYIECLIFKGNFLLNVTQETFRNISHPERILSLDLGFNNIVSIDTNALQMFGELKYLYLSGNAIPSHDLKHLLGNISTNYHLHTLKLNEMGEQTFLADTFSLMEGTRLKELYLEYNNIRHISAGFLAVFKNLKMLVLSHNLVASANFPKMHKLYKLDMSDNNLNQIPNFCMSDNNSSLLPKLRDIYLNDNKIVEIRKEIFRCLGSLHELEIRQNFISVFPDDMLMNTPQLWSLNAEKNSGHHARIEPYAFRSKSLGVLKIGSNGGGKTAFTSVTETFKYLPKLIALEVSYFNMFDMPAQSINTLFSPLSNLKYLMCYNCQIRDDPKLFLSNKSQLNRIKLDRNYIENISNDTFKSNPLLKTLSINMNKIGHLKASEISVDFLNSLDSLDLSHNPFICDCDLEWFITWLKSTKTAKVEYYPQNYVCAYPANMAGTKLTDVHYTYRECHPFTVWEWVGIVGGPIAVVLAIVSFVLYRKRWSIKHYIYLMRKRRNYILVDGENFLYDAFVAYNQEDSDWVREHLLPVLEDEHQLKLCIHERDFRAGILINDNIVTCIEQSKKIIIILSNEFAKSGWCMFELRVAHSKHIEDEMELVVILLERINGRNMNNSMKTLLETTTYIEWTEDQHGQLLFWNQLKASMNK</sequence>
<feature type="chain" id="PRO_5002031692" evidence="14">
    <location>
        <begin position="28"/>
        <end position="693"/>
    </location>
</feature>
<dbReference type="SUPFAM" id="SSF52047">
    <property type="entry name" value="RNI-like"/>
    <property type="match status" value="1"/>
</dbReference>
<keyword evidence="4" id="KW-0433">Leucine-rich repeat</keyword>
<dbReference type="Gene3D" id="3.80.10.10">
    <property type="entry name" value="Ribonuclease Inhibitor"/>
    <property type="match status" value="2"/>
</dbReference>
<dbReference type="InterPro" id="IPR035897">
    <property type="entry name" value="Toll_tir_struct_dom_sf"/>
</dbReference>
<dbReference type="GO" id="GO:0045087">
    <property type="term" value="P:innate immune response"/>
    <property type="evidence" value="ECO:0007669"/>
    <property type="project" value="UniProtKB-KW"/>
</dbReference>
<keyword evidence="12" id="KW-0325">Glycoprotein</keyword>
<dbReference type="InterPro" id="IPR000157">
    <property type="entry name" value="TIR_dom"/>
</dbReference>
<dbReference type="InterPro" id="IPR003591">
    <property type="entry name" value="Leu-rich_rpt_typical-subtyp"/>
</dbReference>
<evidence type="ECO:0000256" key="1">
    <source>
        <dbReference type="ARBA" id="ARBA00004479"/>
    </source>
</evidence>
<evidence type="ECO:0000256" key="7">
    <source>
        <dbReference type="ARBA" id="ARBA00022737"/>
    </source>
</evidence>
<dbReference type="GO" id="GO:0038023">
    <property type="term" value="F:signaling receptor activity"/>
    <property type="evidence" value="ECO:0007669"/>
    <property type="project" value="TreeGrafter"/>
</dbReference>
<dbReference type="SMART" id="SM00255">
    <property type="entry name" value="TIR"/>
    <property type="match status" value="1"/>
</dbReference>
<dbReference type="PRINTS" id="PR01537">
    <property type="entry name" value="INTRLKN1R1F"/>
</dbReference>
<feature type="transmembrane region" description="Helical" evidence="13">
    <location>
        <begin position="503"/>
        <end position="526"/>
    </location>
</feature>
<dbReference type="PANTHER" id="PTHR24365">
    <property type="entry name" value="TOLL-LIKE RECEPTOR"/>
    <property type="match status" value="1"/>
</dbReference>
<dbReference type="InterPro" id="IPR001611">
    <property type="entry name" value="Leu-rich_rpt"/>
</dbReference>
<dbReference type="Pfam" id="PF13855">
    <property type="entry name" value="LRR_8"/>
    <property type="match status" value="3"/>
</dbReference>
<keyword evidence="3" id="KW-0399">Innate immunity</keyword>
<accession>A0A0A7NVR9</accession>
<protein>
    <submittedName>
        <fullName evidence="16">Toll-like receptor 13</fullName>
    </submittedName>
</protein>
<evidence type="ECO:0000313" key="16">
    <source>
        <dbReference type="EMBL" id="AIZ97750.1"/>
    </source>
</evidence>
<evidence type="ECO:0000256" key="9">
    <source>
        <dbReference type="ARBA" id="ARBA00022989"/>
    </source>
</evidence>
<reference evidence="16" key="1">
    <citation type="journal article" date="2014" name="Haiyang Yu Huzhao">
        <title>Expression and cloning of Toll-like receptor 2 gene from Cyclina sinensis.</title>
        <authorList>
            <person name="Ren Y.-P."/>
            <person name="Gao J."/>
            <person name="Pan B.-P."/>
            <person name="Gao H."/>
            <person name="Yan C.-C."/>
        </authorList>
    </citation>
    <scope>NUCLEOTIDE SEQUENCE</scope>
</reference>
<keyword evidence="11 16" id="KW-0675">Receptor</keyword>
<keyword evidence="5 13" id="KW-0812">Transmembrane</keyword>
<name>A0A0A7NVR9_CYCSN</name>